<evidence type="ECO:0000256" key="11">
    <source>
        <dbReference type="ARBA" id="ARBA00023235"/>
    </source>
</evidence>
<dbReference type="GO" id="GO:0005524">
    <property type="term" value="F:ATP binding"/>
    <property type="evidence" value="ECO:0007669"/>
    <property type="project" value="UniProtKB-UniRule"/>
</dbReference>
<organism evidence="22 23">
    <name type="scientific">Georgfuchsia toluolica</name>
    <dbReference type="NCBI Taxonomy" id="424218"/>
    <lineage>
        <taxon>Bacteria</taxon>
        <taxon>Pseudomonadati</taxon>
        <taxon>Pseudomonadota</taxon>
        <taxon>Betaproteobacteria</taxon>
        <taxon>Nitrosomonadales</taxon>
        <taxon>Sterolibacteriaceae</taxon>
        <taxon>Georgfuchsia</taxon>
    </lineage>
</organism>
<dbReference type="SUPFAM" id="SSF53613">
    <property type="entry name" value="Ribokinase-like"/>
    <property type="match status" value="1"/>
</dbReference>
<evidence type="ECO:0000259" key="21">
    <source>
        <dbReference type="PROSITE" id="PS51385"/>
    </source>
</evidence>
<evidence type="ECO:0000256" key="14">
    <source>
        <dbReference type="ARBA" id="ARBA00025153"/>
    </source>
</evidence>
<dbReference type="Proteomes" id="UP000742786">
    <property type="component" value="Unassembled WGS sequence"/>
</dbReference>
<evidence type="ECO:0000256" key="16">
    <source>
        <dbReference type="ARBA" id="ARBA00049209"/>
    </source>
</evidence>
<feature type="binding site" evidence="18">
    <location>
        <position position="151"/>
    </location>
    <ligand>
        <name>(6S)-NADPHX</name>
        <dbReference type="ChEBI" id="CHEBI:64076"/>
    </ligand>
</feature>
<dbReference type="PANTHER" id="PTHR12592:SF0">
    <property type="entry name" value="ATP-DEPENDENT (S)-NAD(P)H-HYDRATE DEHYDRATASE"/>
    <property type="match status" value="1"/>
</dbReference>
<proteinExistence type="inferred from homology"/>
<keyword evidence="13" id="KW-0511">Multifunctional enzyme</keyword>
<comment type="function">
    <text evidence="18">Catalyzes the epimerization of the S- and R-forms of NAD(P)HX, a damaged form of NAD(P)H that is a result of enzymatic or heat-dependent hydration. This is a prerequisite for the S-specific NAD(P)H-hydrate dehydratase to allow the repair of both epimers of NAD(P)HX.</text>
</comment>
<comment type="function">
    <text evidence="14 19">Bifunctional enzyme that catalyzes the epimerization of the S- and R-forms of NAD(P)HX and the dehydration of the S-form of NAD(P)HX at the expense of ADP, which is converted to AMP. This allows the repair of both epimers of NAD(P)HX, a damaged form of NAD(P)H that is a result of enzymatic or heat-dependent hydration.</text>
</comment>
<dbReference type="PROSITE" id="PS51385">
    <property type="entry name" value="YJEF_N"/>
    <property type="match status" value="1"/>
</dbReference>
<feature type="binding site" evidence="18">
    <location>
        <begin position="122"/>
        <end position="128"/>
    </location>
    <ligand>
        <name>(6S)-NADPHX</name>
        <dbReference type="ChEBI" id="CHEBI:64076"/>
    </ligand>
</feature>
<comment type="cofactor">
    <cofactor evidence="18 19">
        <name>K(+)</name>
        <dbReference type="ChEBI" id="CHEBI:29103"/>
    </cofactor>
    <text evidence="18 19">Binds 1 potassium ion per subunit.</text>
</comment>
<dbReference type="GO" id="GO:0052855">
    <property type="term" value="F:ADP-dependent NAD(P)H-hydrate dehydratase activity"/>
    <property type="evidence" value="ECO:0007669"/>
    <property type="project" value="UniProtKB-UniRule"/>
</dbReference>
<feature type="binding site" evidence="17">
    <location>
        <position position="305"/>
    </location>
    <ligand>
        <name>(6S)-NADPHX</name>
        <dbReference type="ChEBI" id="CHEBI:64076"/>
    </ligand>
</feature>
<comment type="catalytic activity">
    <reaction evidence="15 17 19">
        <text>(6S)-NADHX + ADP = AMP + phosphate + NADH + H(+)</text>
        <dbReference type="Rhea" id="RHEA:32223"/>
        <dbReference type="ChEBI" id="CHEBI:15378"/>
        <dbReference type="ChEBI" id="CHEBI:43474"/>
        <dbReference type="ChEBI" id="CHEBI:57945"/>
        <dbReference type="ChEBI" id="CHEBI:64074"/>
        <dbReference type="ChEBI" id="CHEBI:456215"/>
        <dbReference type="ChEBI" id="CHEBI:456216"/>
        <dbReference type="EC" id="4.2.1.136"/>
    </reaction>
</comment>
<dbReference type="GO" id="GO:0110051">
    <property type="term" value="P:metabolite repair"/>
    <property type="evidence" value="ECO:0007669"/>
    <property type="project" value="TreeGrafter"/>
</dbReference>
<feature type="binding site" evidence="17">
    <location>
        <begin position="395"/>
        <end position="399"/>
    </location>
    <ligand>
        <name>AMP</name>
        <dbReference type="ChEBI" id="CHEBI:456215"/>
    </ligand>
</feature>
<keyword evidence="6 17" id="KW-0547">Nucleotide-binding</keyword>
<keyword evidence="5 18" id="KW-0479">Metal-binding</keyword>
<feature type="domain" description="YjeF N-terminal" evidence="21">
    <location>
        <begin position="7"/>
        <end position="208"/>
    </location>
</feature>
<evidence type="ECO:0000256" key="12">
    <source>
        <dbReference type="ARBA" id="ARBA00023239"/>
    </source>
</evidence>
<dbReference type="AlphaFoldDB" id="A0A916J109"/>
<feature type="binding site" evidence="18">
    <location>
        <position position="58"/>
    </location>
    <ligand>
        <name>K(+)</name>
        <dbReference type="ChEBI" id="CHEBI:29103"/>
    </ligand>
</feature>
<evidence type="ECO:0000259" key="20">
    <source>
        <dbReference type="PROSITE" id="PS51383"/>
    </source>
</evidence>
<comment type="caution">
    <text evidence="18">Lacks conserved residue(s) required for the propagation of feature annotation.</text>
</comment>
<dbReference type="CDD" id="cd01171">
    <property type="entry name" value="YXKO-related"/>
    <property type="match status" value="1"/>
</dbReference>
<dbReference type="InterPro" id="IPR030677">
    <property type="entry name" value="Nnr"/>
</dbReference>
<feature type="domain" description="YjeF C-terminal" evidence="20">
    <location>
        <begin position="217"/>
        <end position="485"/>
    </location>
</feature>
<keyword evidence="12 17" id="KW-0456">Lyase</keyword>
<comment type="function">
    <text evidence="17">Catalyzes the dehydration of the S-form of NAD(P)HX at the expense of ADP, which is converted to AMP. Together with NAD(P)HX epimerase, which catalyzes the epimerization of the S- and R-forms, the enzyme allows the repair of both epimers of NAD(P)HX, a damaged form of NAD(P)H that is a result of enzymatic or heat-dependent hydration.</text>
</comment>
<dbReference type="GO" id="GO:0052856">
    <property type="term" value="F:NAD(P)HX epimerase activity"/>
    <property type="evidence" value="ECO:0007669"/>
    <property type="project" value="UniProtKB-UniRule"/>
</dbReference>
<dbReference type="Gene3D" id="3.40.1190.20">
    <property type="match status" value="1"/>
</dbReference>
<feature type="binding site" evidence="18">
    <location>
        <position position="154"/>
    </location>
    <ligand>
        <name>K(+)</name>
        <dbReference type="ChEBI" id="CHEBI:29103"/>
    </ligand>
</feature>
<dbReference type="PANTHER" id="PTHR12592">
    <property type="entry name" value="ATP-DEPENDENT (S)-NAD(P)H-HYDRATE DEHYDRATASE FAMILY MEMBER"/>
    <property type="match status" value="1"/>
</dbReference>
<evidence type="ECO:0000256" key="19">
    <source>
        <dbReference type="PIRNR" id="PIRNR017184"/>
    </source>
</evidence>
<name>A0A916J109_9PROT</name>
<keyword evidence="11 18" id="KW-0413">Isomerase</keyword>
<comment type="similarity">
    <text evidence="17">Belongs to the NnrD/CARKD family.</text>
</comment>
<sequence>MATQTLLRSETLREIEKTHAIDQPPLMERAGNAAAKLALKLQAGLSGPPLILAGPGNNGGDALVAARVLKACGLDPVVVFLGHADKLPIDARMAWERWSTAGNCRSDIPARSYGLVVDGLFGIGLARSLTEPWLSLIARINAYRGPVLAIDCPSGLNADTGTLNPVAVRATHTITFISHKPGLLTLDGPDHCGEVTVADIGLADEVNAQQTAGFINNPALFAASLLPRQRNTHKGTYGSAAIIGGAPTMAGAALLAGRAALMLGAGRVFIGMLERIAVDHGQPELMLKSPAEAMTLATAIGIGPGLAQSDEAANLLRRSIETVLPLVIDADALNLLAAHPVLARQIARRSAATLLTPHPAEAARLLGGSVETVQADRIASALELAQRFHACVVLKGCGSIIATPEGRWFINTTGNAGLATAGSGDVLTGFCVALLAQGWTVKAAALGATWLHGTAADRLVDDGEGSIGIAAGELIAPARRVFNRLCVTSA</sequence>
<feature type="binding site" evidence="18">
    <location>
        <position position="118"/>
    </location>
    <ligand>
        <name>K(+)</name>
        <dbReference type="ChEBI" id="CHEBI:29103"/>
    </ligand>
</feature>
<comment type="similarity">
    <text evidence="4 19">In the C-terminal section; belongs to the NnrD/CARKD family.</text>
</comment>
<keyword evidence="9 18" id="KW-0630">Potassium</keyword>
<dbReference type="NCBIfam" id="TIGR00197">
    <property type="entry name" value="yjeF_nterm"/>
    <property type="match status" value="1"/>
</dbReference>
<dbReference type="PIRSF" id="PIRSF017184">
    <property type="entry name" value="Nnr"/>
    <property type="match status" value="1"/>
</dbReference>
<dbReference type="NCBIfam" id="TIGR00196">
    <property type="entry name" value="yjeF_cterm"/>
    <property type="match status" value="1"/>
</dbReference>
<dbReference type="RefSeq" id="WP_220634767.1">
    <property type="nucleotide sequence ID" value="NZ_CAJQUM010000001.1"/>
</dbReference>
<evidence type="ECO:0000313" key="22">
    <source>
        <dbReference type="EMBL" id="CAG4882720.1"/>
    </source>
</evidence>
<gene>
    <name evidence="18" type="primary">nnrE</name>
    <name evidence="17" type="synonym">nnrD</name>
    <name evidence="22" type="ORF">GTOL_10602</name>
</gene>
<dbReference type="SUPFAM" id="SSF64153">
    <property type="entry name" value="YjeF N-terminal domain-like"/>
    <property type="match status" value="1"/>
</dbReference>
<dbReference type="GO" id="GO:0046872">
    <property type="term" value="F:metal ion binding"/>
    <property type="evidence" value="ECO:0007669"/>
    <property type="project" value="UniProtKB-UniRule"/>
</dbReference>
<evidence type="ECO:0000256" key="4">
    <source>
        <dbReference type="ARBA" id="ARBA00009524"/>
    </source>
</evidence>
<feature type="binding site" evidence="18">
    <location>
        <begin position="57"/>
        <end position="61"/>
    </location>
    <ligand>
        <name>(6S)-NADPHX</name>
        <dbReference type="ChEBI" id="CHEBI:64076"/>
    </ligand>
</feature>
<evidence type="ECO:0000256" key="3">
    <source>
        <dbReference type="ARBA" id="ARBA00006001"/>
    </source>
</evidence>
<dbReference type="EC" id="4.2.1.136" evidence="19"/>
<feature type="binding site" evidence="17">
    <location>
        <position position="424"/>
    </location>
    <ligand>
        <name>AMP</name>
        <dbReference type="ChEBI" id="CHEBI:456215"/>
    </ligand>
</feature>
<keyword evidence="7 17" id="KW-0067">ATP-binding</keyword>
<comment type="caution">
    <text evidence="22">The sequence shown here is derived from an EMBL/GenBank/DDBJ whole genome shotgun (WGS) entry which is preliminary data.</text>
</comment>
<reference evidence="22" key="1">
    <citation type="submission" date="2021-04" db="EMBL/GenBank/DDBJ databases">
        <authorList>
            <person name="Hornung B."/>
        </authorList>
    </citation>
    <scope>NUCLEOTIDE SEQUENCE</scope>
    <source>
        <strain evidence="22">G5G6</strain>
    </source>
</reference>
<evidence type="ECO:0000256" key="17">
    <source>
        <dbReference type="HAMAP-Rule" id="MF_01965"/>
    </source>
</evidence>
<protein>
    <recommendedName>
        <fullName evidence="19">Bifunctional NAD(P)H-hydrate repair enzyme</fullName>
    </recommendedName>
    <alternativeName>
        <fullName evidence="19">Nicotinamide nucleotide repair protein</fullName>
    </alternativeName>
    <domain>
        <recommendedName>
            <fullName evidence="19">ADP-dependent (S)-NAD(P)H-hydrate dehydratase</fullName>
            <ecNumber evidence="19">4.2.1.136</ecNumber>
        </recommendedName>
        <alternativeName>
            <fullName evidence="19">ADP-dependent NAD(P)HX dehydratase</fullName>
        </alternativeName>
    </domain>
    <domain>
        <recommendedName>
            <fullName evidence="19">NAD(P)H-hydrate epimerase</fullName>
            <ecNumber evidence="19">5.1.99.6</ecNumber>
        </recommendedName>
    </domain>
</protein>
<dbReference type="InterPro" id="IPR029056">
    <property type="entry name" value="Ribokinase-like"/>
</dbReference>
<comment type="catalytic activity">
    <reaction evidence="2 18 19">
        <text>(6R)-NADPHX = (6S)-NADPHX</text>
        <dbReference type="Rhea" id="RHEA:32227"/>
        <dbReference type="ChEBI" id="CHEBI:64076"/>
        <dbReference type="ChEBI" id="CHEBI:64077"/>
        <dbReference type="EC" id="5.1.99.6"/>
    </reaction>
</comment>
<dbReference type="Pfam" id="PF03853">
    <property type="entry name" value="YjeF_N"/>
    <property type="match status" value="1"/>
</dbReference>
<evidence type="ECO:0000256" key="1">
    <source>
        <dbReference type="ARBA" id="ARBA00000013"/>
    </source>
</evidence>
<evidence type="ECO:0000256" key="5">
    <source>
        <dbReference type="ARBA" id="ARBA00022723"/>
    </source>
</evidence>
<dbReference type="InterPro" id="IPR036652">
    <property type="entry name" value="YjeF_N_dom_sf"/>
</dbReference>
<keyword evidence="10 17" id="KW-0520">NAD</keyword>
<dbReference type="HAMAP" id="MF_01965">
    <property type="entry name" value="NADHX_dehydratase"/>
    <property type="match status" value="1"/>
</dbReference>
<evidence type="ECO:0000256" key="10">
    <source>
        <dbReference type="ARBA" id="ARBA00023027"/>
    </source>
</evidence>
<evidence type="ECO:0000256" key="15">
    <source>
        <dbReference type="ARBA" id="ARBA00048238"/>
    </source>
</evidence>
<evidence type="ECO:0000256" key="13">
    <source>
        <dbReference type="ARBA" id="ARBA00023268"/>
    </source>
</evidence>
<feature type="binding site" evidence="17">
    <location>
        <position position="425"/>
    </location>
    <ligand>
        <name>(6S)-NADPHX</name>
        <dbReference type="ChEBI" id="CHEBI:64076"/>
    </ligand>
</feature>
<dbReference type="EMBL" id="CAJQUM010000001">
    <property type="protein sequence ID" value="CAG4882720.1"/>
    <property type="molecule type" value="Genomic_DNA"/>
</dbReference>
<feature type="binding site" evidence="17">
    <location>
        <position position="358"/>
    </location>
    <ligand>
        <name>(6S)-NADPHX</name>
        <dbReference type="ChEBI" id="CHEBI:64076"/>
    </ligand>
</feature>
<comment type="catalytic activity">
    <reaction evidence="16 17 19">
        <text>(6S)-NADPHX + ADP = AMP + phosphate + NADPH + H(+)</text>
        <dbReference type="Rhea" id="RHEA:32235"/>
        <dbReference type="ChEBI" id="CHEBI:15378"/>
        <dbReference type="ChEBI" id="CHEBI:43474"/>
        <dbReference type="ChEBI" id="CHEBI:57783"/>
        <dbReference type="ChEBI" id="CHEBI:64076"/>
        <dbReference type="ChEBI" id="CHEBI:456215"/>
        <dbReference type="ChEBI" id="CHEBI:456216"/>
        <dbReference type="EC" id="4.2.1.136"/>
    </reaction>
</comment>
<comment type="cofactor">
    <cofactor evidence="17">
        <name>Mg(2+)</name>
        <dbReference type="ChEBI" id="CHEBI:18420"/>
    </cofactor>
</comment>
<dbReference type="Pfam" id="PF01256">
    <property type="entry name" value="Carb_kinase"/>
    <property type="match status" value="1"/>
</dbReference>
<evidence type="ECO:0000313" key="23">
    <source>
        <dbReference type="Proteomes" id="UP000742786"/>
    </source>
</evidence>
<dbReference type="EC" id="5.1.99.6" evidence="19"/>
<keyword evidence="23" id="KW-1185">Reference proteome</keyword>
<dbReference type="InterPro" id="IPR000631">
    <property type="entry name" value="CARKD"/>
</dbReference>
<evidence type="ECO:0000256" key="9">
    <source>
        <dbReference type="ARBA" id="ARBA00022958"/>
    </source>
</evidence>
<accession>A0A916J109</accession>
<comment type="subunit">
    <text evidence="17">Homotetramer.</text>
</comment>
<evidence type="ECO:0000256" key="18">
    <source>
        <dbReference type="HAMAP-Rule" id="MF_01966"/>
    </source>
</evidence>
<comment type="similarity">
    <text evidence="3 19">In the N-terminal section; belongs to the NnrE/AIBP family.</text>
</comment>
<feature type="binding site" evidence="17">
    <location>
        <position position="252"/>
    </location>
    <ligand>
        <name>(6S)-NADPHX</name>
        <dbReference type="ChEBI" id="CHEBI:64076"/>
    </ligand>
</feature>
<comment type="catalytic activity">
    <reaction evidence="1 18 19">
        <text>(6R)-NADHX = (6S)-NADHX</text>
        <dbReference type="Rhea" id="RHEA:32215"/>
        <dbReference type="ChEBI" id="CHEBI:64074"/>
        <dbReference type="ChEBI" id="CHEBI:64075"/>
        <dbReference type="EC" id="5.1.99.6"/>
    </reaction>
</comment>
<dbReference type="Gene3D" id="3.40.50.10260">
    <property type="entry name" value="YjeF N-terminal domain"/>
    <property type="match status" value="1"/>
</dbReference>
<evidence type="ECO:0000256" key="7">
    <source>
        <dbReference type="ARBA" id="ARBA00022840"/>
    </source>
</evidence>
<keyword evidence="8 17" id="KW-0521">NADP</keyword>
<evidence type="ECO:0000256" key="6">
    <source>
        <dbReference type="ARBA" id="ARBA00022741"/>
    </source>
</evidence>
<dbReference type="InterPro" id="IPR004443">
    <property type="entry name" value="YjeF_N_dom"/>
</dbReference>
<dbReference type="PROSITE" id="PS51383">
    <property type="entry name" value="YJEF_C_3"/>
    <property type="match status" value="1"/>
</dbReference>
<comment type="similarity">
    <text evidence="18">Belongs to the NnrE/AIBP family.</text>
</comment>
<evidence type="ECO:0000256" key="2">
    <source>
        <dbReference type="ARBA" id="ARBA00000909"/>
    </source>
</evidence>
<dbReference type="GO" id="GO:0046496">
    <property type="term" value="P:nicotinamide nucleotide metabolic process"/>
    <property type="evidence" value="ECO:0007669"/>
    <property type="project" value="UniProtKB-UniRule"/>
</dbReference>
<evidence type="ECO:0000256" key="8">
    <source>
        <dbReference type="ARBA" id="ARBA00022857"/>
    </source>
</evidence>
<dbReference type="HAMAP" id="MF_01966">
    <property type="entry name" value="NADHX_epimerase"/>
    <property type="match status" value="1"/>
</dbReference>